<dbReference type="InterPro" id="IPR033134">
    <property type="entry name" value="Asp/Glu_racemase_AS_2"/>
</dbReference>
<dbReference type="PROSITE" id="PS00924">
    <property type="entry name" value="ASP_GLU_RACEMASE_2"/>
    <property type="match status" value="1"/>
</dbReference>
<name>A0ABY4PB09_9LACO</name>
<dbReference type="RefSeq" id="WP_249514745.1">
    <property type="nucleotide sequence ID" value="NZ_CP093366.1"/>
</dbReference>
<keyword evidence="9" id="KW-1185">Reference proteome</keyword>
<evidence type="ECO:0000313" key="8">
    <source>
        <dbReference type="EMBL" id="UQS82467.1"/>
    </source>
</evidence>
<evidence type="ECO:0000256" key="1">
    <source>
        <dbReference type="ARBA" id="ARBA00001602"/>
    </source>
</evidence>
<feature type="active site" description="Proton donor/acceptor" evidence="7">
    <location>
        <position position="73"/>
    </location>
</feature>
<dbReference type="InterPro" id="IPR001920">
    <property type="entry name" value="Asp/Glu_race"/>
</dbReference>
<keyword evidence="3 7" id="KW-0133">Cell shape</keyword>
<dbReference type="NCBIfam" id="TIGR00067">
    <property type="entry name" value="glut_race"/>
    <property type="match status" value="1"/>
</dbReference>
<evidence type="ECO:0000256" key="2">
    <source>
        <dbReference type="ARBA" id="ARBA00013090"/>
    </source>
</evidence>
<dbReference type="Gene3D" id="3.40.50.1860">
    <property type="match status" value="2"/>
</dbReference>
<evidence type="ECO:0000256" key="3">
    <source>
        <dbReference type="ARBA" id="ARBA00022960"/>
    </source>
</evidence>
<protein>
    <recommendedName>
        <fullName evidence="2 7">Glutamate racemase</fullName>
        <ecNumber evidence="2 7">5.1.1.3</ecNumber>
    </recommendedName>
</protein>
<evidence type="ECO:0000256" key="4">
    <source>
        <dbReference type="ARBA" id="ARBA00022984"/>
    </source>
</evidence>
<dbReference type="PANTHER" id="PTHR21198:SF2">
    <property type="entry name" value="GLUTAMATE RACEMASE"/>
    <property type="match status" value="1"/>
</dbReference>
<dbReference type="Pfam" id="PF01177">
    <property type="entry name" value="Asp_Glu_race"/>
    <property type="match status" value="1"/>
</dbReference>
<comment type="pathway">
    <text evidence="7">Cell wall biogenesis; peptidoglycan biosynthesis.</text>
</comment>
<evidence type="ECO:0000256" key="6">
    <source>
        <dbReference type="ARBA" id="ARBA00023316"/>
    </source>
</evidence>
<accession>A0ABY4PB09</accession>
<dbReference type="HAMAP" id="MF_00258">
    <property type="entry name" value="Glu_racemase"/>
    <property type="match status" value="1"/>
</dbReference>
<feature type="binding site" evidence="7">
    <location>
        <begin position="42"/>
        <end position="43"/>
    </location>
    <ligand>
        <name>substrate</name>
    </ligand>
</feature>
<dbReference type="EC" id="5.1.1.3" evidence="2 7"/>
<proteinExistence type="inferred from homology"/>
<feature type="binding site" evidence="7">
    <location>
        <begin position="10"/>
        <end position="11"/>
    </location>
    <ligand>
        <name>substrate</name>
    </ligand>
</feature>
<dbReference type="EMBL" id="CP093366">
    <property type="protein sequence ID" value="UQS82467.1"/>
    <property type="molecule type" value="Genomic_DNA"/>
</dbReference>
<organism evidence="8 9">
    <name type="scientific">Bombilactobacillus folatiphilus</name>
    <dbReference type="NCBI Taxonomy" id="2923362"/>
    <lineage>
        <taxon>Bacteria</taxon>
        <taxon>Bacillati</taxon>
        <taxon>Bacillota</taxon>
        <taxon>Bacilli</taxon>
        <taxon>Lactobacillales</taxon>
        <taxon>Lactobacillaceae</taxon>
        <taxon>Bombilactobacillus</taxon>
    </lineage>
</organism>
<feature type="binding site" evidence="7">
    <location>
        <begin position="185"/>
        <end position="186"/>
    </location>
    <ligand>
        <name>substrate</name>
    </ligand>
</feature>
<dbReference type="PROSITE" id="PS00923">
    <property type="entry name" value="ASP_GLU_RACEMASE_1"/>
    <property type="match status" value="1"/>
</dbReference>
<reference evidence="8" key="1">
    <citation type="journal article" date="2022" name="Int. J. Syst. Evol. Microbiol.">
        <title>Apilactobacillus apisilvae sp. nov., Nicolia spurrieriana gen. nov. sp. nov., Bombilactobacillus folatiphilus sp. nov. and Bombilactobacillus thymidiniphilus sp. nov., four new lactic acid bacterial isolates from stingless bees Tetragonula carbonaria and Austroplebeia australis.</title>
        <authorList>
            <person name="Oliphant S.A."/>
            <person name="Watson-Haigh N.S."/>
            <person name="Sumby K.M."/>
            <person name="Gardner J."/>
            <person name="Groom S."/>
            <person name="Jiranek V."/>
        </authorList>
    </citation>
    <scope>NUCLEOTIDE SEQUENCE</scope>
    <source>
        <strain evidence="8">SG4_D2</strain>
    </source>
</reference>
<comment type="similarity">
    <text evidence="7">Belongs to the aspartate/glutamate racemases family.</text>
</comment>
<evidence type="ECO:0000256" key="5">
    <source>
        <dbReference type="ARBA" id="ARBA00023235"/>
    </source>
</evidence>
<feature type="active site" description="Proton donor/acceptor" evidence="7">
    <location>
        <position position="184"/>
    </location>
</feature>
<dbReference type="SUPFAM" id="SSF53681">
    <property type="entry name" value="Aspartate/glutamate racemase"/>
    <property type="match status" value="2"/>
</dbReference>
<comment type="function">
    <text evidence="7">Provides the (R)-glutamate required for cell wall biosynthesis.</text>
</comment>
<dbReference type="InterPro" id="IPR015942">
    <property type="entry name" value="Asp/Glu/hydantoin_racemase"/>
</dbReference>
<dbReference type="Proteomes" id="UP000831495">
    <property type="component" value="Chromosome"/>
</dbReference>
<keyword evidence="4 7" id="KW-0573">Peptidoglycan synthesis</keyword>
<dbReference type="InterPro" id="IPR018187">
    <property type="entry name" value="Asp/Glu_racemase_AS_1"/>
</dbReference>
<evidence type="ECO:0000256" key="7">
    <source>
        <dbReference type="HAMAP-Rule" id="MF_00258"/>
    </source>
</evidence>
<dbReference type="InterPro" id="IPR004391">
    <property type="entry name" value="Glu_race"/>
</dbReference>
<evidence type="ECO:0000313" key="9">
    <source>
        <dbReference type="Proteomes" id="UP000831495"/>
    </source>
</evidence>
<sequence>MDNRPIGFLDSGVGGLTAVKAALQLLPQESTVFIGDQARLPYGPRPIQQVQTFTKQLVQFLVKRDVKVIVIACNTATAAALTWVRQQFTLPIFGVIAAGSRQAVALTKQQQIGLIATQGTIASKAYEREIQQLAPQVTVQGLATPEFVTLVEQGQYHDAQILQQVQKILSPLTKLDLDTLILGCTHFPLLQPTIQQVMGASVQLVDAGAQTVQELQRFLVQEQLQADPDSPVSHHYYTTGQPDSLQGIAQEWLEETNLVVKEVDLGAN</sequence>
<keyword evidence="6 7" id="KW-0961">Cell wall biogenesis/degradation</keyword>
<gene>
    <name evidence="7 8" type="primary">murI</name>
    <name evidence="8" type="ORF">MOO45_01930</name>
</gene>
<dbReference type="GO" id="GO:0008881">
    <property type="term" value="F:glutamate racemase activity"/>
    <property type="evidence" value="ECO:0007669"/>
    <property type="project" value="UniProtKB-EC"/>
</dbReference>
<dbReference type="PANTHER" id="PTHR21198">
    <property type="entry name" value="GLUTAMATE RACEMASE"/>
    <property type="match status" value="1"/>
</dbReference>
<comment type="catalytic activity">
    <reaction evidence="1 7">
        <text>L-glutamate = D-glutamate</text>
        <dbReference type="Rhea" id="RHEA:12813"/>
        <dbReference type="ChEBI" id="CHEBI:29985"/>
        <dbReference type="ChEBI" id="CHEBI:29986"/>
        <dbReference type="EC" id="5.1.1.3"/>
    </reaction>
</comment>
<keyword evidence="5 7" id="KW-0413">Isomerase</keyword>
<feature type="binding site" evidence="7">
    <location>
        <begin position="74"/>
        <end position="75"/>
    </location>
    <ligand>
        <name>substrate</name>
    </ligand>
</feature>